<dbReference type="GO" id="GO:0016491">
    <property type="term" value="F:oxidoreductase activity"/>
    <property type="evidence" value="ECO:0007669"/>
    <property type="project" value="UniProtKB-KW"/>
</dbReference>
<protein>
    <submittedName>
        <fullName evidence="7">FAD-binding domain-containing protein</fullName>
    </submittedName>
</protein>
<dbReference type="InterPro" id="IPR050416">
    <property type="entry name" value="FAD-linked_Oxidoreductase"/>
</dbReference>
<keyword evidence="8" id="KW-1185">Reference proteome</keyword>
<keyword evidence="3" id="KW-0274">FAD</keyword>
<evidence type="ECO:0000259" key="6">
    <source>
        <dbReference type="PROSITE" id="PS51387"/>
    </source>
</evidence>
<feature type="chain" id="PRO_5026103120" evidence="5">
    <location>
        <begin position="20"/>
        <end position="498"/>
    </location>
</feature>
<feature type="domain" description="FAD-binding PCMH-type" evidence="6">
    <location>
        <begin position="52"/>
        <end position="228"/>
    </location>
</feature>
<dbReference type="Pfam" id="PF08031">
    <property type="entry name" value="BBE"/>
    <property type="match status" value="1"/>
</dbReference>
<dbReference type="InterPro" id="IPR036318">
    <property type="entry name" value="FAD-bd_PCMH-like_sf"/>
</dbReference>
<evidence type="ECO:0000256" key="4">
    <source>
        <dbReference type="ARBA" id="ARBA00023002"/>
    </source>
</evidence>
<dbReference type="Pfam" id="PF01565">
    <property type="entry name" value="FAD_binding_4"/>
    <property type="match status" value="1"/>
</dbReference>
<dbReference type="InterPro" id="IPR016166">
    <property type="entry name" value="FAD-bd_PCMH"/>
</dbReference>
<keyword evidence="5" id="KW-0732">Signal</keyword>
<dbReference type="Gene3D" id="3.40.462.20">
    <property type="match status" value="1"/>
</dbReference>
<evidence type="ECO:0000313" key="7">
    <source>
        <dbReference type="EMBL" id="KAF2404165.1"/>
    </source>
</evidence>
<evidence type="ECO:0000313" key="8">
    <source>
        <dbReference type="Proteomes" id="UP000799640"/>
    </source>
</evidence>
<sequence length="498" mass="54325">MFPGLALVVTLLFAANTAAHPQPLGYTAKNVPASIQTSSDFPALEIPYNIRLSYTPAAIVIPENNQHVSDAVICAAQNKIKVQAKSGGHSYASFSSGGQNGSLIVDLAKFQDVSVMEGAGIAQIGGGIRLGNLDIALFQQGKRAMSHGTCPGIGIGGHITHGGYGYTSRNWGIALDSVIGAKVVLANGSVAVLSVAEHNEYLDLFWAIRGAADSFGIVTTFYTITYEAPDSIVNFAIIFGDMFSNKDRFVEAFMHLQDVAQNASVIDSKTSFGMKVNGFNFTVNGQYFGSAATFNSTILPELIRGFPKPISVDIREMDWLQSQEFWNGDQIEQARERTDYKTHKNFFANSLTVPEKTPLTAEAWGAFFDHIRSQGLNTPFRWFSIINLYGGPGSHINDKTTHFAAYKARDSLWVFQNYGLSTPKGPVSIPFVKGLGESIMTAMPDVKFGAYLNYVDPTLSADEAHELYYGPELTDKLQKLKAKYDPQNVFWNPQAFTA</sequence>
<gene>
    <name evidence="7" type="ORF">EJ06DRAFT_568047</name>
</gene>
<evidence type="ECO:0000256" key="5">
    <source>
        <dbReference type="SAM" id="SignalP"/>
    </source>
</evidence>
<proteinExistence type="inferred from homology"/>
<keyword evidence="2" id="KW-0285">Flavoprotein</keyword>
<dbReference type="PANTHER" id="PTHR42973">
    <property type="entry name" value="BINDING OXIDOREDUCTASE, PUTATIVE (AFU_ORTHOLOGUE AFUA_1G17690)-RELATED"/>
    <property type="match status" value="1"/>
</dbReference>
<dbReference type="SUPFAM" id="SSF56176">
    <property type="entry name" value="FAD-binding/transporter-associated domain-like"/>
    <property type="match status" value="1"/>
</dbReference>
<dbReference type="Proteomes" id="UP000799640">
    <property type="component" value="Unassembled WGS sequence"/>
</dbReference>
<reference evidence="7" key="1">
    <citation type="journal article" date="2020" name="Stud. Mycol.">
        <title>101 Dothideomycetes genomes: a test case for predicting lifestyles and emergence of pathogens.</title>
        <authorList>
            <person name="Haridas S."/>
            <person name="Albert R."/>
            <person name="Binder M."/>
            <person name="Bloem J."/>
            <person name="Labutti K."/>
            <person name="Salamov A."/>
            <person name="Andreopoulos B."/>
            <person name="Baker S."/>
            <person name="Barry K."/>
            <person name="Bills G."/>
            <person name="Bluhm B."/>
            <person name="Cannon C."/>
            <person name="Castanera R."/>
            <person name="Culley D."/>
            <person name="Daum C."/>
            <person name="Ezra D."/>
            <person name="Gonzalez J."/>
            <person name="Henrissat B."/>
            <person name="Kuo A."/>
            <person name="Liang C."/>
            <person name="Lipzen A."/>
            <person name="Lutzoni F."/>
            <person name="Magnuson J."/>
            <person name="Mondo S."/>
            <person name="Nolan M."/>
            <person name="Ohm R."/>
            <person name="Pangilinan J."/>
            <person name="Park H.-J."/>
            <person name="Ramirez L."/>
            <person name="Alfaro M."/>
            <person name="Sun H."/>
            <person name="Tritt A."/>
            <person name="Yoshinaga Y."/>
            <person name="Zwiers L.-H."/>
            <person name="Turgeon B."/>
            <person name="Goodwin S."/>
            <person name="Spatafora J."/>
            <person name="Crous P."/>
            <person name="Grigoriev I."/>
        </authorList>
    </citation>
    <scope>NUCLEOTIDE SEQUENCE</scope>
    <source>
        <strain evidence="7">CBS 262.69</strain>
    </source>
</reference>
<organism evidence="7 8">
    <name type="scientific">Trichodelitschia bisporula</name>
    <dbReference type="NCBI Taxonomy" id="703511"/>
    <lineage>
        <taxon>Eukaryota</taxon>
        <taxon>Fungi</taxon>
        <taxon>Dikarya</taxon>
        <taxon>Ascomycota</taxon>
        <taxon>Pezizomycotina</taxon>
        <taxon>Dothideomycetes</taxon>
        <taxon>Dothideomycetes incertae sedis</taxon>
        <taxon>Phaeotrichales</taxon>
        <taxon>Phaeotrichaceae</taxon>
        <taxon>Trichodelitschia</taxon>
    </lineage>
</organism>
<dbReference type="InterPro" id="IPR012951">
    <property type="entry name" value="BBE"/>
</dbReference>
<evidence type="ECO:0000256" key="3">
    <source>
        <dbReference type="ARBA" id="ARBA00022827"/>
    </source>
</evidence>
<evidence type="ECO:0000256" key="2">
    <source>
        <dbReference type="ARBA" id="ARBA00022630"/>
    </source>
</evidence>
<comment type="similarity">
    <text evidence="1">Belongs to the oxygen-dependent FAD-linked oxidoreductase family.</text>
</comment>
<feature type="signal peptide" evidence="5">
    <location>
        <begin position="1"/>
        <end position="19"/>
    </location>
</feature>
<evidence type="ECO:0000256" key="1">
    <source>
        <dbReference type="ARBA" id="ARBA00005466"/>
    </source>
</evidence>
<accession>A0A6G1I853</accession>
<dbReference type="EMBL" id="ML996688">
    <property type="protein sequence ID" value="KAF2404165.1"/>
    <property type="molecule type" value="Genomic_DNA"/>
</dbReference>
<dbReference type="Gene3D" id="3.30.465.10">
    <property type="match status" value="1"/>
</dbReference>
<dbReference type="OrthoDB" id="407275at2759"/>
<dbReference type="PANTHER" id="PTHR42973:SF15">
    <property type="entry name" value="FAD-BINDING PCMH-TYPE DOMAIN-CONTAINING PROTEIN"/>
    <property type="match status" value="1"/>
</dbReference>
<name>A0A6G1I853_9PEZI</name>
<dbReference type="InterPro" id="IPR006094">
    <property type="entry name" value="Oxid_FAD_bind_N"/>
</dbReference>
<keyword evidence="4" id="KW-0560">Oxidoreductase</keyword>
<dbReference type="AlphaFoldDB" id="A0A6G1I853"/>
<dbReference type="PROSITE" id="PS51387">
    <property type="entry name" value="FAD_PCMH"/>
    <property type="match status" value="1"/>
</dbReference>
<dbReference type="GO" id="GO:0071949">
    <property type="term" value="F:FAD binding"/>
    <property type="evidence" value="ECO:0007669"/>
    <property type="project" value="InterPro"/>
</dbReference>
<dbReference type="InterPro" id="IPR016169">
    <property type="entry name" value="FAD-bd_PCMH_sub2"/>
</dbReference>